<dbReference type="PANTHER" id="PTHR12911">
    <property type="entry name" value="SAD1/UNC-84-LIKE PROTEIN-RELATED"/>
    <property type="match status" value="1"/>
</dbReference>
<comment type="subcellular location">
    <subcellularLocation>
        <location evidence="1">Membrane</location>
    </subcellularLocation>
</comment>
<name>A0A3L8DPI7_OOCBI</name>
<accession>A0A3L8DPI7</accession>
<evidence type="ECO:0000256" key="3">
    <source>
        <dbReference type="ARBA" id="ARBA00022989"/>
    </source>
</evidence>
<keyword evidence="4" id="KW-0175">Coiled coil</keyword>
<sequence length="330" mass="36482">MSAQNTFCCVNAGNCPAIVTSCNRRPTWYTRLVKSFTFCVITSMLAMSVSHLCDKYSASTSFQMIQADLGNLRAHLGTLSLEVKNVMEMRDELKSKLKEVGSVIPKMSEAILNLRNEVSEEMSLHTKNLLKALSPETVKNMVKNELQTYDADKTGRTDYALESSGGAILSTRNTESYSIGAPTLNLFGIPLCQQQNTPRAVIQTGVLPGDCWAFKGSSGSVVIRLLGYVYVSGISLEHISSSISPTGETDTAPKDFSVWGLTDVEDKQPFAFGRFTYDNTGPPLQYFEVQERANKAYDIIELKVHSNSGNPEYTCIYRIRVHGTLNPLRK</sequence>
<evidence type="ECO:0000256" key="2">
    <source>
        <dbReference type="ARBA" id="ARBA00022692"/>
    </source>
</evidence>
<keyword evidence="2" id="KW-0812">Transmembrane</keyword>
<comment type="caution">
    <text evidence="7">The sequence shown here is derived from an EMBL/GenBank/DDBJ whole genome shotgun (WGS) entry which is preliminary data.</text>
</comment>
<gene>
    <name evidence="7" type="ORF">DMN91_004595</name>
</gene>
<dbReference type="EMBL" id="QOIP01000005">
    <property type="protein sequence ID" value="RLU22317.1"/>
    <property type="molecule type" value="Genomic_DNA"/>
</dbReference>
<organism evidence="7 8">
    <name type="scientific">Ooceraea biroi</name>
    <name type="common">Clonal raider ant</name>
    <name type="synonym">Cerapachys biroi</name>
    <dbReference type="NCBI Taxonomy" id="2015173"/>
    <lineage>
        <taxon>Eukaryota</taxon>
        <taxon>Metazoa</taxon>
        <taxon>Ecdysozoa</taxon>
        <taxon>Arthropoda</taxon>
        <taxon>Hexapoda</taxon>
        <taxon>Insecta</taxon>
        <taxon>Pterygota</taxon>
        <taxon>Neoptera</taxon>
        <taxon>Endopterygota</taxon>
        <taxon>Hymenoptera</taxon>
        <taxon>Apocrita</taxon>
        <taxon>Aculeata</taxon>
        <taxon>Formicoidea</taxon>
        <taxon>Formicidae</taxon>
        <taxon>Dorylinae</taxon>
        <taxon>Ooceraea</taxon>
    </lineage>
</organism>
<evidence type="ECO:0000256" key="1">
    <source>
        <dbReference type="ARBA" id="ARBA00004370"/>
    </source>
</evidence>
<dbReference type="GO" id="GO:0043495">
    <property type="term" value="F:protein-membrane adaptor activity"/>
    <property type="evidence" value="ECO:0007669"/>
    <property type="project" value="TreeGrafter"/>
</dbReference>
<dbReference type="FunFam" id="2.60.120.260:FF:000009">
    <property type="entry name" value="SUN domain-containing protein 1 isoform X1"/>
    <property type="match status" value="1"/>
</dbReference>
<dbReference type="Proteomes" id="UP000279307">
    <property type="component" value="Chromosome 5"/>
</dbReference>
<keyword evidence="3" id="KW-1133">Transmembrane helix</keyword>
<dbReference type="InterPro" id="IPR045119">
    <property type="entry name" value="SUN1-5"/>
</dbReference>
<dbReference type="Pfam" id="PF07738">
    <property type="entry name" value="Sad1_UNC"/>
    <property type="match status" value="1"/>
</dbReference>
<keyword evidence="5" id="KW-0472">Membrane</keyword>
<protein>
    <recommendedName>
        <fullName evidence="6">SUN domain-containing protein</fullName>
    </recommendedName>
</protein>
<dbReference type="InterPro" id="IPR012919">
    <property type="entry name" value="SUN_dom"/>
</dbReference>
<dbReference type="GO" id="GO:0034993">
    <property type="term" value="C:meiotic nuclear membrane microtubule tethering complex"/>
    <property type="evidence" value="ECO:0007669"/>
    <property type="project" value="TreeGrafter"/>
</dbReference>
<evidence type="ECO:0000313" key="8">
    <source>
        <dbReference type="Proteomes" id="UP000279307"/>
    </source>
</evidence>
<dbReference type="Gene3D" id="2.60.120.260">
    <property type="entry name" value="Galactose-binding domain-like"/>
    <property type="match status" value="1"/>
</dbReference>
<dbReference type="OrthoDB" id="342281at2759"/>
<proteinExistence type="predicted"/>
<evidence type="ECO:0000313" key="7">
    <source>
        <dbReference type="EMBL" id="RLU22317.1"/>
    </source>
</evidence>
<feature type="domain" description="SUN" evidence="6">
    <location>
        <begin position="165"/>
        <end position="326"/>
    </location>
</feature>
<evidence type="ECO:0000256" key="5">
    <source>
        <dbReference type="ARBA" id="ARBA00023136"/>
    </source>
</evidence>
<dbReference type="PANTHER" id="PTHR12911:SF8">
    <property type="entry name" value="KLAROID PROTEIN-RELATED"/>
    <property type="match status" value="1"/>
</dbReference>
<dbReference type="AlphaFoldDB" id="A0A3L8DPI7"/>
<dbReference type="PROSITE" id="PS51469">
    <property type="entry name" value="SUN"/>
    <property type="match status" value="1"/>
</dbReference>
<evidence type="ECO:0000259" key="6">
    <source>
        <dbReference type="PROSITE" id="PS51469"/>
    </source>
</evidence>
<reference evidence="7 8" key="1">
    <citation type="journal article" date="2018" name="Genome Res.">
        <title>The genomic architecture and molecular evolution of ant odorant receptors.</title>
        <authorList>
            <person name="McKenzie S.K."/>
            <person name="Kronauer D.J.C."/>
        </authorList>
    </citation>
    <scope>NUCLEOTIDE SEQUENCE [LARGE SCALE GENOMIC DNA]</scope>
    <source>
        <strain evidence="7">Clonal line C1</strain>
    </source>
</reference>
<evidence type="ECO:0000256" key="4">
    <source>
        <dbReference type="ARBA" id="ARBA00023054"/>
    </source>
</evidence>